<dbReference type="PANTHER" id="PTHR22939">
    <property type="entry name" value="SERINE PROTEASE FAMILY S1C HTRA-RELATED"/>
    <property type="match status" value="1"/>
</dbReference>
<keyword evidence="3 6" id="KW-0378">Hydrolase</keyword>
<dbReference type="GO" id="GO:0006508">
    <property type="term" value="P:proteolysis"/>
    <property type="evidence" value="ECO:0007669"/>
    <property type="project" value="UniProtKB-KW"/>
</dbReference>
<keyword evidence="2 6" id="KW-0645">Protease</keyword>
<proteinExistence type="inferred from homology"/>
<dbReference type="Pfam" id="PF13180">
    <property type="entry name" value="PDZ_2"/>
    <property type="match status" value="1"/>
</dbReference>
<evidence type="ECO:0000259" key="5">
    <source>
        <dbReference type="PROSITE" id="PS50106"/>
    </source>
</evidence>
<evidence type="ECO:0000256" key="3">
    <source>
        <dbReference type="ARBA" id="ARBA00022801"/>
    </source>
</evidence>
<dbReference type="InterPro" id="IPR001940">
    <property type="entry name" value="Peptidase_S1C"/>
</dbReference>
<feature type="domain" description="PDZ" evidence="5">
    <location>
        <begin position="240"/>
        <end position="309"/>
    </location>
</feature>
<evidence type="ECO:0000313" key="6">
    <source>
        <dbReference type="EMBL" id="QDU61115.1"/>
    </source>
</evidence>
<dbReference type="PRINTS" id="PR00834">
    <property type="entry name" value="PROTEASES2C"/>
</dbReference>
<dbReference type="SUPFAM" id="SSF50156">
    <property type="entry name" value="PDZ domain-like"/>
    <property type="match status" value="1"/>
</dbReference>
<dbReference type="EMBL" id="CP036279">
    <property type="protein sequence ID" value="QDU61115.1"/>
    <property type="molecule type" value="Genomic_DNA"/>
</dbReference>
<dbReference type="SMART" id="SM00228">
    <property type="entry name" value="PDZ"/>
    <property type="match status" value="1"/>
</dbReference>
<dbReference type="InterPro" id="IPR036034">
    <property type="entry name" value="PDZ_sf"/>
</dbReference>
<accession>A0A518B2A4</accession>
<dbReference type="AlphaFoldDB" id="A0A518B2A4"/>
<gene>
    <name evidence="6" type="primary">degP_4</name>
    <name evidence="6" type="ORF">Pan216_19690</name>
</gene>
<reference evidence="6 7" key="1">
    <citation type="submission" date="2019-02" db="EMBL/GenBank/DDBJ databases">
        <title>Deep-cultivation of Planctomycetes and their phenomic and genomic characterization uncovers novel biology.</title>
        <authorList>
            <person name="Wiegand S."/>
            <person name="Jogler M."/>
            <person name="Boedeker C."/>
            <person name="Pinto D."/>
            <person name="Vollmers J."/>
            <person name="Rivas-Marin E."/>
            <person name="Kohn T."/>
            <person name="Peeters S.H."/>
            <person name="Heuer A."/>
            <person name="Rast P."/>
            <person name="Oberbeckmann S."/>
            <person name="Bunk B."/>
            <person name="Jeske O."/>
            <person name="Meyerdierks A."/>
            <person name="Storesund J.E."/>
            <person name="Kallscheuer N."/>
            <person name="Luecker S."/>
            <person name="Lage O.M."/>
            <person name="Pohl T."/>
            <person name="Merkel B.J."/>
            <person name="Hornburger P."/>
            <person name="Mueller R.-W."/>
            <person name="Bruemmer F."/>
            <person name="Labrenz M."/>
            <person name="Spormann A.M."/>
            <person name="Op den Camp H."/>
            <person name="Overmann J."/>
            <person name="Amann R."/>
            <person name="Jetten M.S.M."/>
            <person name="Mascher T."/>
            <person name="Medema M.H."/>
            <person name="Devos D.P."/>
            <person name="Kaster A.-K."/>
            <person name="Ovreas L."/>
            <person name="Rohde M."/>
            <person name="Galperin M.Y."/>
            <person name="Jogler C."/>
        </authorList>
    </citation>
    <scope>NUCLEOTIDE SEQUENCE [LARGE SCALE GENOMIC DNA]</scope>
    <source>
        <strain evidence="6 7">Pan216</strain>
    </source>
</reference>
<dbReference type="Pfam" id="PF13365">
    <property type="entry name" value="Trypsin_2"/>
    <property type="match status" value="1"/>
</dbReference>
<protein>
    <submittedName>
        <fullName evidence="6">Periplasmic serine endoprotease DegP</fullName>
        <ecNumber evidence="6">3.4.21.107</ecNumber>
    </submittedName>
</protein>
<dbReference type="EC" id="3.4.21.107" evidence="6"/>
<evidence type="ECO:0000256" key="4">
    <source>
        <dbReference type="SAM" id="MobiDB-lite"/>
    </source>
</evidence>
<evidence type="ECO:0000313" key="7">
    <source>
        <dbReference type="Proteomes" id="UP000317093"/>
    </source>
</evidence>
<feature type="region of interest" description="Disordered" evidence="4">
    <location>
        <begin position="331"/>
        <end position="351"/>
    </location>
</feature>
<keyword evidence="7" id="KW-1185">Reference proteome</keyword>
<organism evidence="6 7">
    <name type="scientific">Kolteria novifilia</name>
    <dbReference type="NCBI Taxonomy" id="2527975"/>
    <lineage>
        <taxon>Bacteria</taxon>
        <taxon>Pseudomonadati</taxon>
        <taxon>Planctomycetota</taxon>
        <taxon>Planctomycetia</taxon>
        <taxon>Kolteriales</taxon>
        <taxon>Kolteriaceae</taxon>
        <taxon>Kolteria</taxon>
    </lineage>
</organism>
<dbReference type="InterPro" id="IPR001478">
    <property type="entry name" value="PDZ"/>
</dbReference>
<dbReference type="PANTHER" id="PTHR22939:SF129">
    <property type="entry name" value="SERINE PROTEASE HTRA2, MITOCHONDRIAL"/>
    <property type="match status" value="1"/>
</dbReference>
<dbReference type="SUPFAM" id="SSF50494">
    <property type="entry name" value="Trypsin-like serine proteases"/>
    <property type="match status" value="1"/>
</dbReference>
<dbReference type="Proteomes" id="UP000317093">
    <property type="component" value="Chromosome"/>
</dbReference>
<dbReference type="PROSITE" id="PS50106">
    <property type="entry name" value="PDZ"/>
    <property type="match status" value="1"/>
</dbReference>
<dbReference type="Gene3D" id="2.40.10.120">
    <property type="match status" value="1"/>
</dbReference>
<dbReference type="RefSeq" id="WP_145263811.1">
    <property type="nucleotide sequence ID" value="NZ_CP036279.1"/>
</dbReference>
<sequence precursor="true">MSLLLLVSLFGAEPQALPKPDASVLDEQNRRVAMIKRITPAVVAVFGKDDAGGGSGVLISNDGYVLTNFHVVRGSGMAMKAGLPDGKVYDAVLVGIDPVGDVAMIKLLGSDDFPVATIGDSDRLRLGETVYAVGNPFLLATDFQPTVTAGIVSGLQRYQYPAGTLLEYADCIQTDAAINPGNSGGPLFNDAGELVGINGRGQFEKRGRVSVGVGFAISINQIKHFLDHLRGGLIIDHATLGATVTSDAEGRVVVDNILSSSDAYRQGLDVGDEIVRFGGRAIASVNDFKNVLGIYPSGWTVELTYRRDDRKETIHPRLVGVHGPGQLEEMIAPKEKPTPDGHPEIAPDKTDVPEKARPFIEEKPGFANEYFNRLQRERLLAGLRQKMARPDDTKTWRLTLLDQKLAEAKLLLDDKAALWDSPQRSDAIEHGRDAVRGDGLVGLLVALDQWRGLLINPERWFEDATFVGGYPSGDGARWLAIRTDHAGIVTTWYFDRHTQLLRAFECEIDPELAPVRVSLDNYRSLEGKLFPHDWRLEISSGPLGEFRVKEVTFDVK</sequence>
<comment type="similarity">
    <text evidence="1">Belongs to the peptidase S1C family.</text>
</comment>
<evidence type="ECO:0000256" key="1">
    <source>
        <dbReference type="ARBA" id="ARBA00010541"/>
    </source>
</evidence>
<dbReference type="Gene3D" id="2.30.42.10">
    <property type="match status" value="1"/>
</dbReference>
<dbReference type="GO" id="GO:0004252">
    <property type="term" value="F:serine-type endopeptidase activity"/>
    <property type="evidence" value="ECO:0007669"/>
    <property type="project" value="InterPro"/>
</dbReference>
<evidence type="ECO:0000256" key="2">
    <source>
        <dbReference type="ARBA" id="ARBA00022670"/>
    </source>
</evidence>
<dbReference type="InterPro" id="IPR009003">
    <property type="entry name" value="Peptidase_S1_PA"/>
</dbReference>
<dbReference type="OrthoDB" id="248175at2"/>
<dbReference type="KEGG" id="knv:Pan216_19690"/>
<name>A0A518B2A4_9BACT</name>